<organism evidence="3 4">
    <name type="scientific">Massilicoli timonensis</name>
    <dbReference type="NCBI Taxonomy" id="2015901"/>
    <lineage>
        <taxon>Bacteria</taxon>
        <taxon>Bacillati</taxon>
        <taxon>Bacillota</taxon>
        <taxon>Erysipelotrichia</taxon>
        <taxon>Erysipelotrichales</taxon>
        <taxon>Erysipelotrichaceae</taxon>
        <taxon>Massilicoli</taxon>
    </lineage>
</organism>
<keyword evidence="1" id="KW-1133">Transmembrane helix</keyword>
<dbReference type="InterPro" id="IPR036457">
    <property type="entry name" value="PPM-type-like_dom_sf"/>
</dbReference>
<name>A0ABT1SKR8_9FIRM</name>
<comment type="caution">
    <text evidence="3">The sequence shown here is derived from an EMBL/GenBank/DDBJ whole genome shotgun (WGS) entry which is preliminary data.</text>
</comment>
<evidence type="ECO:0000259" key="2">
    <source>
        <dbReference type="SMART" id="SM00331"/>
    </source>
</evidence>
<feature type="transmembrane region" description="Helical" evidence="1">
    <location>
        <begin position="195"/>
        <end position="219"/>
    </location>
</feature>
<keyword evidence="1" id="KW-0812">Transmembrane</keyword>
<dbReference type="SUPFAM" id="SSF81606">
    <property type="entry name" value="PP2C-like"/>
    <property type="match status" value="1"/>
</dbReference>
<feature type="transmembrane region" description="Helical" evidence="1">
    <location>
        <begin position="120"/>
        <end position="140"/>
    </location>
</feature>
<reference evidence="3 4" key="1">
    <citation type="submission" date="2022-06" db="EMBL/GenBank/DDBJ databases">
        <title>Isolation of gut microbiota from human fecal samples.</title>
        <authorList>
            <person name="Pamer E.G."/>
            <person name="Barat B."/>
            <person name="Waligurski E."/>
            <person name="Medina S."/>
            <person name="Paddock L."/>
            <person name="Mostad J."/>
        </authorList>
    </citation>
    <scope>NUCLEOTIDE SEQUENCE [LARGE SCALE GENOMIC DNA]</scope>
    <source>
        <strain evidence="3 4">DFI.6.1</strain>
    </source>
</reference>
<sequence>MEESIRRQRHRHLAFTWREMVPLTLLWMGQGVLVLIGMTLIGYRYWKEKRDAWIGALFLCGSAFVFGSLSNVYVIALLLMIVFCMIEAARLCGGNIGKWVMFGVVGSSAVYAMYLQMAPARIICILAAQILLFESDRLHMEEASRHFHITQTLIALSIAIWAAFLFPHYGVSLLAVVGVMLCLRAEFETALVTLLLLYGLSAAISAPLYYLFVIICAYFRQNLFLLSVSGIGGAVFFSSWLLLGIYGCFVCAYLYERLTKETAAAYVCTNQQKDFKRRLHNFSAIFDTLAEYYAAISPVQSEILGHMAEALSYSASIMYLHALREDRENKIRKTLEVYRYEIEHFYYEENEEGMIHIALTLCNLKAQEGQETILPLLESLCDCQLEIKKEQSRRFLRNRRELVLESVQPFVLDAYADSLRKESRCGDSFSIFAYRQYRICMISDGMGSGDRAATVSRSMTTIFQRMISSDIPMDISVRCMNRLLQSDVFATMDVITFDLNQKLAYIFKSAACPTFLIRGDELLEISGNNLPVGILNALDADCYTLQLRENDAFLMFSDGVYMNEIYEWLRMRKGTDAKAQVEAMMEILTRVKRKDDSTIVYAKVLKNHS</sequence>
<dbReference type="PANTHER" id="PTHR35801">
    <property type="entry name" value="PHOSPHOSERINE PHOSPHATASE RSBX"/>
    <property type="match status" value="1"/>
</dbReference>
<gene>
    <name evidence="3" type="ORF">NE663_04905</name>
</gene>
<feature type="transmembrane region" description="Helical" evidence="1">
    <location>
        <begin position="231"/>
        <end position="255"/>
    </location>
</feature>
<dbReference type="Proteomes" id="UP001524435">
    <property type="component" value="Unassembled WGS sequence"/>
</dbReference>
<feature type="transmembrane region" description="Helical" evidence="1">
    <location>
        <begin position="21"/>
        <end position="46"/>
    </location>
</feature>
<evidence type="ECO:0000313" key="4">
    <source>
        <dbReference type="Proteomes" id="UP001524435"/>
    </source>
</evidence>
<dbReference type="InterPro" id="IPR039248">
    <property type="entry name" value="Ptase_RsbX"/>
</dbReference>
<dbReference type="SMART" id="SM00331">
    <property type="entry name" value="PP2C_SIG"/>
    <property type="match status" value="1"/>
</dbReference>
<accession>A0ABT1SKR8</accession>
<dbReference type="EMBL" id="JANGCH010000005">
    <property type="protein sequence ID" value="MCQ5121598.1"/>
    <property type="molecule type" value="Genomic_DNA"/>
</dbReference>
<evidence type="ECO:0000256" key="1">
    <source>
        <dbReference type="SAM" id="Phobius"/>
    </source>
</evidence>
<evidence type="ECO:0000313" key="3">
    <source>
        <dbReference type="EMBL" id="MCQ5121598.1"/>
    </source>
</evidence>
<dbReference type="InterPro" id="IPR001932">
    <property type="entry name" value="PPM-type_phosphatase-like_dom"/>
</dbReference>
<dbReference type="Pfam" id="PF07228">
    <property type="entry name" value="SpoIIE"/>
    <property type="match status" value="1"/>
</dbReference>
<feature type="transmembrane region" description="Helical" evidence="1">
    <location>
        <begin position="152"/>
        <end position="175"/>
    </location>
</feature>
<dbReference type="PANTHER" id="PTHR35801:SF1">
    <property type="entry name" value="PHOSPHOSERINE PHOSPHATASE RSBX"/>
    <property type="match status" value="1"/>
</dbReference>
<protein>
    <submittedName>
        <fullName evidence="3">SpoIIE family protein phosphatase</fullName>
    </submittedName>
</protein>
<proteinExistence type="predicted"/>
<dbReference type="Gene3D" id="3.60.40.10">
    <property type="entry name" value="PPM-type phosphatase domain"/>
    <property type="match status" value="1"/>
</dbReference>
<feature type="transmembrane region" description="Helical" evidence="1">
    <location>
        <begin position="52"/>
        <end position="84"/>
    </location>
</feature>
<feature type="domain" description="PPM-type phosphatase" evidence="2">
    <location>
        <begin position="407"/>
        <end position="604"/>
    </location>
</feature>
<dbReference type="RefSeq" id="WP_178200808.1">
    <property type="nucleotide sequence ID" value="NZ_CALVCM010000002.1"/>
</dbReference>
<keyword evidence="1" id="KW-0472">Membrane</keyword>
<keyword evidence="4" id="KW-1185">Reference proteome</keyword>